<comment type="caution">
    <text evidence="2">The sequence shown here is derived from an EMBL/GenBank/DDBJ whole genome shotgun (WGS) entry which is preliminary data.</text>
</comment>
<dbReference type="PANTHER" id="PTHR43752">
    <property type="entry name" value="BNR/ASP-BOX REPEAT FAMILY PROTEIN"/>
    <property type="match status" value="1"/>
</dbReference>
<reference evidence="2 3" key="1">
    <citation type="submission" date="2018-05" db="EMBL/GenBank/DDBJ databases">
        <title>Reference genomes for bee gut microbiota database.</title>
        <authorList>
            <person name="Ellegaard K.M."/>
        </authorList>
    </citation>
    <scope>NUCLEOTIDE SEQUENCE [LARGE SCALE GENOMIC DNA]</scope>
    <source>
        <strain evidence="2 3">ESL0172</strain>
    </source>
</reference>
<dbReference type="AlphaFoldDB" id="A0A2V4DM22"/>
<evidence type="ECO:0000313" key="3">
    <source>
        <dbReference type="Proteomes" id="UP000247673"/>
    </source>
</evidence>
<dbReference type="RefSeq" id="WP_110448213.1">
    <property type="nucleotide sequence ID" value="NZ_CP132381.1"/>
</dbReference>
<feature type="domain" description="Sialidase" evidence="1">
    <location>
        <begin position="44"/>
        <end position="371"/>
    </location>
</feature>
<dbReference type="SUPFAM" id="SSF50939">
    <property type="entry name" value="Sialidases"/>
    <property type="match status" value="1"/>
</dbReference>
<organism evidence="2 3">
    <name type="scientific">Gilliamella apis</name>
    <dbReference type="NCBI Taxonomy" id="1970738"/>
    <lineage>
        <taxon>Bacteria</taxon>
        <taxon>Pseudomonadati</taxon>
        <taxon>Pseudomonadota</taxon>
        <taxon>Gammaproteobacteria</taxon>
        <taxon>Orbales</taxon>
        <taxon>Orbaceae</taxon>
        <taxon>Gilliamella</taxon>
    </lineage>
</organism>
<dbReference type="InterPro" id="IPR036278">
    <property type="entry name" value="Sialidase_sf"/>
</dbReference>
<dbReference type="GO" id="GO:0016787">
    <property type="term" value="F:hydrolase activity"/>
    <property type="evidence" value="ECO:0007669"/>
    <property type="project" value="UniProtKB-KW"/>
</dbReference>
<keyword evidence="2" id="KW-0378">Hydrolase</keyword>
<proteinExistence type="predicted"/>
<dbReference type="OrthoDB" id="41724at2"/>
<dbReference type="Proteomes" id="UP000247673">
    <property type="component" value="Unassembled WGS sequence"/>
</dbReference>
<evidence type="ECO:0000313" key="2">
    <source>
        <dbReference type="EMBL" id="PXY90388.1"/>
    </source>
</evidence>
<gene>
    <name evidence="2" type="ORF">DKK78_08310</name>
</gene>
<name>A0A2V4DM22_9GAMM</name>
<evidence type="ECO:0000259" key="1">
    <source>
        <dbReference type="Pfam" id="PF13088"/>
    </source>
</evidence>
<dbReference type="CDD" id="cd15482">
    <property type="entry name" value="Sialidase_non-viral"/>
    <property type="match status" value="1"/>
</dbReference>
<sequence>MTQVKLDCSGKLTTNNSDPLRVDAYLPTECVQNHAANLLPLPNGDLLCTWFGGTQEGIADISAYYSRLKKGSNTWTKATKLSDDATRSEQNPLFFLDPENVLWLLYTAQVSGNQDTAIVRYRKSKDFGETWGPINTLLEDPDKGIFIRQPITVMPNGDWLLPVFYCIAKPGEKWVGSYDTSGVMISKDKGETWFNVDIPDSLGCVHMNIMMLQDNSLYALFRSRWADNIYESRSNDGGYTWSKPIPTILPNNNSSIQATVLNNGHIALVFNNSSAKDAKERRVSLYDEIEDTSSTNKKEAAIIDGQKNAFWGAPRAPMSLAISTDNGKTWSYIRNLDEGDGYCMSNNSKDKLNREFSYPSIKQGFDGKLHIAYTYFRMAIKYVVVDENWVKAEK</sequence>
<keyword evidence="3" id="KW-1185">Reference proteome</keyword>
<dbReference type="Gene3D" id="2.120.10.10">
    <property type="match status" value="1"/>
</dbReference>
<dbReference type="InterPro" id="IPR011040">
    <property type="entry name" value="Sialidase"/>
</dbReference>
<accession>A0A2V4DM22</accession>
<dbReference type="PANTHER" id="PTHR43752:SF2">
    <property type="entry name" value="BNR_ASP-BOX REPEAT FAMILY PROTEIN"/>
    <property type="match status" value="1"/>
</dbReference>
<protein>
    <submittedName>
        <fullName evidence="2">Glycosyl hydrolase</fullName>
    </submittedName>
</protein>
<dbReference type="EMBL" id="QGLO01000006">
    <property type="protein sequence ID" value="PXY90388.1"/>
    <property type="molecule type" value="Genomic_DNA"/>
</dbReference>
<dbReference type="Pfam" id="PF13088">
    <property type="entry name" value="BNR_2"/>
    <property type="match status" value="1"/>
</dbReference>